<name>A0A381TDB3_9ZZZZ</name>
<dbReference type="EMBL" id="UINC01004358">
    <property type="protein sequence ID" value="SVA13739.1"/>
    <property type="molecule type" value="Genomic_DNA"/>
</dbReference>
<evidence type="ECO:0000313" key="2">
    <source>
        <dbReference type="EMBL" id="SVA13739.1"/>
    </source>
</evidence>
<dbReference type="PROSITE" id="PS51257">
    <property type="entry name" value="PROKAR_LIPOPROTEIN"/>
    <property type="match status" value="1"/>
</dbReference>
<organism evidence="2">
    <name type="scientific">marine metagenome</name>
    <dbReference type="NCBI Taxonomy" id="408172"/>
    <lineage>
        <taxon>unclassified sequences</taxon>
        <taxon>metagenomes</taxon>
        <taxon>ecological metagenomes</taxon>
    </lineage>
</organism>
<protein>
    <recommendedName>
        <fullName evidence="3">Lipoprotein</fullName>
    </recommendedName>
</protein>
<sequence length="242" mass="25581">MRCENAPVQTRAITLLASSCLLLAACGGSSEPEVQTTSTTDVPTATAPATTLPTAAGPDVAGEVDEVIEGVREALVKLVMEREGIERGAAEERANLLMERGADPAVVEQQMAIYASWMDNYPVHPVLGRHWTEEQAECAIVTMMRVEGVARTGRLMNDARTGGMSVEDAQALVQPVAYCVDLMAMVRAELTSVGVPQDLDCLLAGVVEEEVATWYVAVFTDGPAGFNAALSEGVDLTCPTAP</sequence>
<evidence type="ECO:0008006" key="3">
    <source>
        <dbReference type="Google" id="ProtNLM"/>
    </source>
</evidence>
<reference evidence="2" key="1">
    <citation type="submission" date="2018-05" db="EMBL/GenBank/DDBJ databases">
        <authorList>
            <person name="Lanie J.A."/>
            <person name="Ng W.-L."/>
            <person name="Kazmierczak K.M."/>
            <person name="Andrzejewski T.M."/>
            <person name="Davidsen T.M."/>
            <person name="Wayne K.J."/>
            <person name="Tettelin H."/>
            <person name="Glass J.I."/>
            <person name="Rusch D."/>
            <person name="Podicherti R."/>
            <person name="Tsui H.-C.T."/>
            <person name="Winkler M.E."/>
        </authorList>
    </citation>
    <scope>NUCLEOTIDE SEQUENCE</scope>
</reference>
<dbReference type="AlphaFoldDB" id="A0A381TDB3"/>
<proteinExistence type="predicted"/>
<gene>
    <name evidence="2" type="ORF">METZ01_LOCUS66593</name>
</gene>
<evidence type="ECO:0000256" key="1">
    <source>
        <dbReference type="SAM" id="MobiDB-lite"/>
    </source>
</evidence>
<feature type="region of interest" description="Disordered" evidence="1">
    <location>
        <begin position="30"/>
        <end position="58"/>
    </location>
</feature>
<accession>A0A381TDB3</accession>